<evidence type="ECO:0000313" key="8">
    <source>
        <dbReference type="EMBL" id="MFC3153986.1"/>
    </source>
</evidence>
<evidence type="ECO:0000256" key="1">
    <source>
        <dbReference type="ARBA" id="ARBA00004651"/>
    </source>
</evidence>
<dbReference type="PANTHER" id="PTHR30106:SF2">
    <property type="entry name" value="UPF0324 INNER MEMBRANE PROTEIN YEIH"/>
    <property type="match status" value="1"/>
</dbReference>
<organism evidence="8 9">
    <name type="scientific">Gilvimarinus japonicus</name>
    <dbReference type="NCBI Taxonomy" id="1796469"/>
    <lineage>
        <taxon>Bacteria</taxon>
        <taxon>Pseudomonadati</taxon>
        <taxon>Pseudomonadota</taxon>
        <taxon>Gammaproteobacteria</taxon>
        <taxon>Cellvibrionales</taxon>
        <taxon>Cellvibrionaceae</taxon>
        <taxon>Gilvimarinus</taxon>
    </lineage>
</organism>
<dbReference type="PANTHER" id="PTHR30106">
    <property type="entry name" value="INNER MEMBRANE PROTEIN YEIH-RELATED"/>
    <property type="match status" value="1"/>
</dbReference>
<feature type="transmembrane region" description="Helical" evidence="7">
    <location>
        <begin position="210"/>
        <end position="229"/>
    </location>
</feature>
<feature type="transmembrane region" description="Helical" evidence="7">
    <location>
        <begin position="86"/>
        <end position="106"/>
    </location>
</feature>
<gene>
    <name evidence="8" type="ORF">ACFOEB_02145</name>
</gene>
<comment type="caution">
    <text evidence="8">The sequence shown here is derived from an EMBL/GenBank/DDBJ whole genome shotgun (WGS) entry which is preliminary data.</text>
</comment>
<name>A0ABV7HR54_9GAMM</name>
<feature type="transmembrane region" description="Helical" evidence="7">
    <location>
        <begin position="267"/>
        <end position="289"/>
    </location>
</feature>
<dbReference type="RefSeq" id="WP_339617402.1">
    <property type="nucleotide sequence ID" value="NZ_AP031500.1"/>
</dbReference>
<evidence type="ECO:0000313" key="9">
    <source>
        <dbReference type="Proteomes" id="UP001595548"/>
    </source>
</evidence>
<feature type="transmembrane region" description="Helical" evidence="7">
    <location>
        <begin position="24"/>
        <end position="41"/>
    </location>
</feature>
<feature type="transmembrane region" description="Helical" evidence="7">
    <location>
        <begin position="241"/>
        <end position="261"/>
    </location>
</feature>
<dbReference type="InterPro" id="IPR018383">
    <property type="entry name" value="UPF0324_pro"/>
</dbReference>
<feature type="transmembrane region" description="Helical" evidence="7">
    <location>
        <begin position="113"/>
        <end position="133"/>
    </location>
</feature>
<dbReference type="InterPro" id="IPR004630">
    <property type="entry name" value="UPF0324_YeiH-like"/>
</dbReference>
<keyword evidence="6 7" id="KW-0472">Membrane</keyword>
<evidence type="ECO:0000256" key="7">
    <source>
        <dbReference type="SAM" id="Phobius"/>
    </source>
</evidence>
<dbReference type="NCBIfam" id="TIGR00698">
    <property type="entry name" value="YeiH family putative sulfate export transporter"/>
    <property type="match status" value="1"/>
</dbReference>
<reference evidence="9" key="1">
    <citation type="journal article" date="2019" name="Int. J. Syst. Evol. Microbiol.">
        <title>The Global Catalogue of Microorganisms (GCM) 10K type strain sequencing project: providing services to taxonomists for standard genome sequencing and annotation.</title>
        <authorList>
            <consortium name="The Broad Institute Genomics Platform"/>
            <consortium name="The Broad Institute Genome Sequencing Center for Infectious Disease"/>
            <person name="Wu L."/>
            <person name="Ma J."/>
        </authorList>
    </citation>
    <scope>NUCLEOTIDE SEQUENCE [LARGE SCALE GENOMIC DNA]</scope>
    <source>
        <strain evidence="9">KCTC 52141</strain>
    </source>
</reference>
<keyword evidence="3" id="KW-1003">Cell membrane</keyword>
<comment type="similarity">
    <text evidence="2">Belongs to the UPF0324 family.</text>
</comment>
<evidence type="ECO:0000256" key="4">
    <source>
        <dbReference type="ARBA" id="ARBA00022692"/>
    </source>
</evidence>
<accession>A0ABV7HR54</accession>
<feature type="transmembrane region" description="Helical" evidence="7">
    <location>
        <begin position="301"/>
        <end position="322"/>
    </location>
</feature>
<protein>
    <submittedName>
        <fullName evidence="8">YeiH family protein</fullName>
    </submittedName>
</protein>
<sequence>MWMLLIALAGLALAAAQLPVLAALGIGALPLAIILGMLVGNSTDLPDRKSAQQPMLFCQQKMLRLGVVLLGFSLSVQQLVQAGWQVLVLDMLVVITVLLLGFYLGVRWLKMSAPLALLTSVGSAVCGASAIMAVEPVVKARERDISIAVATVVTYGSLAMFCYPVIFHLTAPDSASYGVYIGSTVHEVAQAVAAGQAIDELALQGALVAKLARVMMLAPVVFVLGFFWQRRQAAHHPQGKVSLTIPWFVLGFILASIIRSFVPMPDLLLGVLKAASQLTLALAMVALGLKTRWHLLANGGGKPFLLAGILWLLLLGGGFYLVPQILAW</sequence>
<keyword evidence="5 7" id="KW-1133">Transmembrane helix</keyword>
<dbReference type="EMBL" id="JBHRTL010000003">
    <property type="protein sequence ID" value="MFC3153986.1"/>
    <property type="molecule type" value="Genomic_DNA"/>
</dbReference>
<evidence type="ECO:0000256" key="2">
    <source>
        <dbReference type="ARBA" id="ARBA00007977"/>
    </source>
</evidence>
<dbReference type="Proteomes" id="UP001595548">
    <property type="component" value="Unassembled WGS sequence"/>
</dbReference>
<keyword evidence="9" id="KW-1185">Reference proteome</keyword>
<evidence type="ECO:0000256" key="3">
    <source>
        <dbReference type="ARBA" id="ARBA00022475"/>
    </source>
</evidence>
<feature type="transmembrane region" description="Helical" evidence="7">
    <location>
        <begin position="145"/>
        <end position="166"/>
    </location>
</feature>
<evidence type="ECO:0000256" key="6">
    <source>
        <dbReference type="ARBA" id="ARBA00023136"/>
    </source>
</evidence>
<feature type="transmembrane region" description="Helical" evidence="7">
    <location>
        <begin position="62"/>
        <end position="80"/>
    </location>
</feature>
<evidence type="ECO:0000256" key="5">
    <source>
        <dbReference type="ARBA" id="ARBA00022989"/>
    </source>
</evidence>
<dbReference type="Pfam" id="PF03601">
    <property type="entry name" value="Cons_hypoth698"/>
    <property type="match status" value="1"/>
</dbReference>
<comment type="subcellular location">
    <subcellularLocation>
        <location evidence="1">Cell membrane</location>
        <topology evidence="1">Multi-pass membrane protein</topology>
    </subcellularLocation>
</comment>
<keyword evidence="4 7" id="KW-0812">Transmembrane</keyword>
<proteinExistence type="inferred from homology"/>